<dbReference type="Proteomes" id="UP000191686">
    <property type="component" value="Unassembled WGS sequence"/>
</dbReference>
<gene>
    <name evidence="1" type="ORF">UE95_018320</name>
</gene>
<dbReference type="RefSeq" id="WP_080324086.1">
    <property type="nucleotide sequence ID" value="NZ_JYMX02000013.1"/>
</dbReference>
<proteinExistence type="predicted"/>
<organism evidence="1 2">
    <name type="scientific">Burkholderia cenocepacia</name>
    <dbReference type="NCBI Taxonomy" id="95486"/>
    <lineage>
        <taxon>Bacteria</taxon>
        <taxon>Pseudomonadati</taxon>
        <taxon>Pseudomonadota</taxon>
        <taxon>Betaproteobacteria</taxon>
        <taxon>Burkholderiales</taxon>
        <taxon>Burkholderiaceae</taxon>
        <taxon>Burkholderia</taxon>
        <taxon>Burkholderia cepacia complex</taxon>
    </lineage>
</organism>
<dbReference type="EMBL" id="JYMX02000013">
    <property type="protein sequence ID" value="MCW3713243.1"/>
    <property type="molecule type" value="Genomic_DNA"/>
</dbReference>
<accession>A0ABD4UFV0</accession>
<dbReference type="AlphaFoldDB" id="A0ABD4UFV0"/>
<protein>
    <submittedName>
        <fullName evidence="1">Uncharacterized protein</fullName>
    </submittedName>
</protein>
<evidence type="ECO:0000313" key="1">
    <source>
        <dbReference type="EMBL" id="MCW3713243.1"/>
    </source>
</evidence>
<evidence type="ECO:0000313" key="2">
    <source>
        <dbReference type="Proteomes" id="UP000191686"/>
    </source>
</evidence>
<comment type="caution">
    <text evidence="1">The sequence shown here is derived from an EMBL/GenBank/DDBJ whole genome shotgun (WGS) entry which is preliminary data.</text>
</comment>
<reference evidence="1 2" key="1">
    <citation type="journal article" date="2017" name="Front. Microbiol.">
        <title>Genomics reveals a unique clone of Burkholderia cenocepacia harbouring an actively excising novel genomic island.</title>
        <authorList>
            <person name="Patil P."/>
            <person name="Mali S."/>
            <person name="Midha S."/>
            <person name="Gautam V."/>
            <person name="Dash L."/>
            <person name="Kumar S."/>
            <person name="Shastri J."/>
            <person name="Singhal L."/>
            <person name="Patil P.B."/>
        </authorList>
    </citation>
    <scope>NUCLEOTIDE SEQUENCE [LARGE SCALE GENOMIC DNA]</scope>
    <source>
        <strain evidence="1 2">BC-19</strain>
    </source>
</reference>
<sequence length="224" mass="23832">MNDVSYNTGGSLSHLSEEARCEALQSVLMLSAARPTIGATPPPRTLPTDASLATELECAFQQKTGYTTSTIDLTSPADDRLRITRFLAASGASAAILLIDAKKLGRSHPSCDWDALLLRVRNRLADDGVVLFAVVTVPARGALFSSIMGRAWARVATWRVRRFAEVDGIGFLGMFALEGGASAAYAAQSLSPRIAGIIANRLSSTAFFCCDAFRIGGSRIGYKV</sequence>
<reference evidence="1 2" key="2">
    <citation type="journal article" date="2017" name="Front. Microbiol.">
        <title>Genomics Reveals a Unique Clone of Burkholderia cenocepacia Harboring an Actively Excising Novel Genomic Island.</title>
        <authorList>
            <person name="Patil P.P."/>
            <person name="Mali S."/>
            <person name="Midha S."/>
            <person name="Gautam V."/>
            <person name="Dash L."/>
            <person name="Kumar S."/>
            <person name="Shastri J."/>
            <person name="Singhal L."/>
            <person name="Patil P.B."/>
        </authorList>
    </citation>
    <scope>NUCLEOTIDE SEQUENCE [LARGE SCALE GENOMIC DNA]</scope>
    <source>
        <strain evidence="1 2">BC-19</strain>
    </source>
</reference>
<name>A0ABD4UFV0_9BURK</name>